<feature type="domain" description="CobW/HypB/UreG nucleotide-binding" evidence="1">
    <location>
        <begin position="41"/>
        <end position="244"/>
    </location>
</feature>
<dbReference type="Gene3D" id="3.40.50.300">
    <property type="entry name" value="P-loop containing nucleotide triphosphate hydrolases"/>
    <property type="match status" value="1"/>
</dbReference>
<dbReference type="AlphaFoldDB" id="A0AAN6FVX8"/>
<dbReference type="Gene3D" id="3.30.1220.10">
    <property type="entry name" value="CobW-like, C-terminal domain"/>
    <property type="match status" value="1"/>
</dbReference>
<evidence type="ECO:0000313" key="2">
    <source>
        <dbReference type="EMBL" id="KAK0324385.1"/>
    </source>
</evidence>
<dbReference type="EMBL" id="JASUXU010000010">
    <property type="protein sequence ID" value="KAK0324385.1"/>
    <property type="molecule type" value="Genomic_DNA"/>
</dbReference>
<evidence type="ECO:0000259" key="1">
    <source>
        <dbReference type="Pfam" id="PF02492"/>
    </source>
</evidence>
<dbReference type="InterPro" id="IPR027417">
    <property type="entry name" value="P-loop_NTPase"/>
</dbReference>
<dbReference type="InterPro" id="IPR036627">
    <property type="entry name" value="CobW-likC_sf"/>
</dbReference>
<dbReference type="CDD" id="cd03112">
    <property type="entry name" value="CobW-like"/>
    <property type="match status" value="1"/>
</dbReference>
<proteinExistence type="predicted"/>
<dbReference type="PANTHER" id="PTHR13748:SF31">
    <property type="entry name" value="ZINC-REGULATED GTPASE METALLOPROTEIN ACTIVATOR 1A-RELATED"/>
    <property type="match status" value="1"/>
</dbReference>
<sequence>MNVENDDNDDVPPTLVATQNAGEAETSLVSELEDVKLARVPITIITGYLGAGKTTLLNYILTAHHGKKIAVILNEFGNSTDLEQTSLSITQPSSAQSVAAWLPLPNGCLCCSVKDSGVLAIEALLESQREAFDYVLLETTGLADPGNLAPLFWVDEGLGSAVYLDGIVTVVDAGGLVRCLEEPVGGEEVEDGEGEAGHAGPRMSVAHLQVSHADVVVVNKSDLVSGAGLRAVEERVRSINGLATLHVTERGRVPRLEGVVLDLHAYDRVEAADLDFASKGHSHLDPAIGTVTLSVPVLDEEGLERLDAWLRAVLWSRELLGLPAGGQWEIHRAKGRLPIQEGGVKMLQGVREVFEIVGGASQSGEPSDGSPSAGKIVLIGRNIGSPETATSFQHSVDISLATS</sequence>
<gene>
    <name evidence="2" type="ORF">LTR82_004824</name>
</gene>
<accession>A0AAN6FVX8</accession>
<evidence type="ECO:0000313" key="3">
    <source>
        <dbReference type="Proteomes" id="UP001168146"/>
    </source>
</evidence>
<dbReference type="InterPro" id="IPR051316">
    <property type="entry name" value="Zinc-reg_GTPase_activator"/>
</dbReference>
<dbReference type="InterPro" id="IPR003495">
    <property type="entry name" value="CobW/HypB/UreG_nucleotide-bd"/>
</dbReference>
<dbReference type="Pfam" id="PF02492">
    <property type="entry name" value="cobW"/>
    <property type="match status" value="1"/>
</dbReference>
<comment type="caution">
    <text evidence="2">The sequence shown here is derived from an EMBL/GenBank/DDBJ whole genome shotgun (WGS) entry which is preliminary data.</text>
</comment>
<dbReference type="PANTHER" id="PTHR13748">
    <property type="entry name" value="COBW-RELATED"/>
    <property type="match status" value="1"/>
</dbReference>
<protein>
    <recommendedName>
        <fullName evidence="1">CobW/HypB/UreG nucleotide-binding domain-containing protein</fullName>
    </recommendedName>
</protein>
<dbReference type="Proteomes" id="UP001168146">
    <property type="component" value="Unassembled WGS sequence"/>
</dbReference>
<reference evidence="2" key="1">
    <citation type="submission" date="2021-12" db="EMBL/GenBank/DDBJ databases">
        <title>Black yeast isolated from Biological Soil Crust.</title>
        <authorList>
            <person name="Kurbessoian T."/>
        </authorList>
    </citation>
    <scope>NUCLEOTIDE SEQUENCE</scope>
    <source>
        <strain evidence="2">CCFEE 5208</strain>
    </source>
</reference>
<name>A0AAN6FVX8_9PEZI</name>
<dbReference type="GO" id="GO:0005737">
    <property type="term" value="C:cytoplasm"/>
    <property type="evidence" value="ECO:0007669"/>
    <property type="project" value="TreeGrafter"/>
</dbReference>
<dbReference type="SUPFAM" id="SSF52540">
    <property type="entry name" value="P-loop containing nucleoside triphosphate hydrolases"/>
    <property type="match status" value="1"/>
</dbReference>
<organism evidence="2 3">
    <name type="scientific">Friedmanniomyces endolithicus</name>
    <dbReference type="NCBI Taxonomy" id="329885"/>
    <lineage>
        <taxon>Eukaryota</taxon>
        <taxon>Fungi</taxon>
        <taxon>Dikarya</taxon>
        <taxon>Ascomycota</taxon>
        <taxon>Pezizomycotina</taxon>
        <taxon>Dothideomycetes</taxon>
        <taxon>Dothideomycetidae</taxon>
        <taxon>Mycosphaerellales</taxon>
        <taxon>Teratosphaeriaceae</taxon>
        <taxon>Friedmanniomyces</taxon>
    </lineage>
</organism>